<feature type="transmembrane region" description="Helical" evidence="1">
    <location>
        <begin position="38"/>
        <end position="56"/>
    </location>
</feature>
<organism evidence="2 3">
    <name type="scientific">Leptospira interrogans serovar Copenhageni str. LT2050</name>
    <dbReference type="NCBI Taxonomy" id="1001598"/>
    <lineage>
        <taxon>Bacteria</taxon>
        <taxon>Pseudomonadati</taxon>
        <taxon>Spirochaetota</taxon>
        <taxon>Spirochaetia</taxon>
        <taxon>Leptospirales</taxon>
        <taxon>Leptospiraceae</taxon>
        <taxon>Leptospira</taxon>
    </lineage>
</organism>
<reference evidence="2 3" key="1">
    <citation type="submission" date="2013-02" db="EMBL/GenBank/DDBJ databases">
        <authorList>
            <person name="Harkins D.M."/>
            <person name="Durkin A.S."/>
            <person name="Brinkac L.M."/>
            <person name="Haft D.H."/>
            <person name="Selengut J.D."/>
            <person name="Sanka R."/>
            <person name="DePew J."/>
            <person name="Purushe J."/>
            <person name="Tulsiani S.M."/>
            <person name="Graham G.C."/>
            <person name="Burns M.-A."/>
            <person name="Dohnt M.F."/>
            <person name="Smythe L.D."/>
            <person name="McKay D.B."/>
            <person name="Craig S.B."/>
            <person name="Vinetz J.M."/>
            <person name="Sutton G.G."/>
            <person name="Nierman W.C."/>
            <person name="Fouts D.E."/>
        </authorList>
    </citation>
    <scope>NUCLEOTIDE SEQUENCE [LARGE SCALE GENOMIC DNA]</scope>
    <source>
        <strain evidence="2 3">LT2050</strain>
    </source>
</reference>
<evidence type="ECO:0000256" key="1">
    <source>
        <dbReference type="SAM" id="Phobius"/>
    </source>
</evidence>
<dbReference type="Proteomes" id="UP000011778">
    <property type="component" value="Unassembled WGS sequence"/>
</dbReference>
<comment type="caution">
    <text evidence="2">The sequence shown here is derived from an EMBL/GenBank/DDBJ whole genome shotgun (WGS) entry which is preliminary data.</text>
</comment>
<dbReference type="AlphaFoldDB" id="M3HGJ6"/>
<keyword evidence="1" id="KW-0472">Membrane</keyword>
<evidence type="ECO:0000313" key="3">
    <source>
        <dbReference type="Proteomes" id="UP000011778"/>
    </source>
</evidence>
<dbReference type="EMBL" id="AFMD02000106">
    <property type="protein sequence ID" value="EMG23449.1"/>
    <property type="molecule type" value="Genomic_DNA"/>
</dbReference>
<proteinExistence type="predicted"/>
<sequence length="62" mass="6824">MGDLDLGTTFVGYLGIFLLGGANLALGSFVSSLTKDQISSYLLGLIFCLFFFYWGINHFSNF</sequence>
<protein>
    <submittedName>
        <fullName evidence="2">Uncharacterized protein</fullName>
    </submittedName>
</protein>
<keyword evidence="1" id="KW-1133">Transmembrane helix</keyword>
<gene>
    <name evidence="2" type="ORF">LEP1GSC150_3598</name>
</gene>
<accession>M3HGJ6</accession>
<feature type="transmembrane region" description="Helical" evidence="1">
    <location>
        <begin position="6"/>
        <end position="26"/>
    </location>
</feature>
<evidence type="ECO:0000313" key="2">
    <source>
        <dbReference type="EMBL" id="EMG23449.1"/>
    </source>
</evidence>
<keyword evidence="1" id="KW-0812">Transmembrane</keyword>
<name>M3HGJ6_LEPIT</name>